<feature type="transmembrane region" description="Helical" evidence="1">
    <location>
        <begin position="176"/>
        <end position="196"/>
    </location>
</feature>
<evidence type="ECO:0000313" key="2">
    <source>
        <dbReference type="EMBL" id="KGE19722.1"/>
    </source>
</evidence>
<keyword evidence="1" id="KW-0812">Transmembrane</keyword>
<dbReference type="AlphaFoldDB" id="A0A098MDT4"/>
<gene>
    <name evidence="2" type="ORF">PWYN_10490</name>
</gene>
<dbReference type="Proteomes" id="UP000029734">
    <property type="component" value="Unassembled WGS sequence"/>
</dbReference>
<accession>A0A098MDT4</accession>
<dbReference type="EMBL" id="JQCR01000002">
    <property type="protein sequence ID" value="KGE19722.1"/>
    <property type="molecule type" value="Genomic_DNA"/>
</dbReference>
<proteinExistence type="predicted"/>
<protein>
    <recommendedName>
        <fullName evidence="4">YhfC family intramembrane metalloprotease</fullName>
    </recommendedName>
</protein>
<comment type="caution">
    <text evidence="2">The sequence shown here is derived from an EMBL/GenBank/DDBJ whole genome shotgun (WGS) entry which is preliminary data.</text>
</comment>
<reference evidence="2 3" key="2">
    <citation type="submission" date="2014-10" db="EMBL/GenBank/DDBJ databases">
        <title>Comparative genomics of the Paenibacillus odorifer group.</title>
        <authorList>
            <person name="Tsai Y.-C."/>
            <person name="Martin N."/>
            <person name="Korlach J."/>
            <person name="Wiedmann M."/>
        </authorList>
    </citation>
    <scope>NUCLEOTIDE SEQUENCE [LARGE SCALE GENOMIC DNA]</scope>
    <source>
        <strain evidence="2 3">DSM 18334</strain>
    </source>
</reference>
<feature type="transmembrane region" description="Helical" evidence="1">
    <location>
        <begin position="216"/>
        <end position="240"/>
    </location>
</feature>
<organism evidence="2 3">
    <name type="scientific">Paenibacillus wynnii</name>
    <dbReference type="NCBI Taxonomy" id="268407"/>
    <lineage>
        <taxon>Bacteria</taxon>
        <taxon>Bacillati</taxon>
        <taxon>Bacillota</taxon>
        <taxon>Bacilli</taxon>
        <taxon>Bacillales</taxon>
        <taxon>Paenibacillaceae</taxon>
        <taxon>Paenibacillus</taxon>
    </lineage>
</organism>
<evidence type="ECO:0000256" key="1">
    <source>
        <dbReference type="SAM" id="Phobius"/>
    </source>
</evidence>
<name>A0A098MDT4_9BACL</name>
<keyword evidence="1" id="KW-1133">Transmembrane helix</keyword>
<feature type="transmembrane region" description="Helical" evidence="1">
    <location>
        <begin position="59"/>
        <end position="80"/>
    </location>
</feature>
<keyword evidence="3" id="KW-1185">Reference proteome</keyword>
<evidence type="ECO:0000313" key="3">
    <source>
        <dbReference type="Proteomes" id="UP000029734"/>
    </source>
</evidence>
<feature type="transmembrane region" description="Helical" evidence="1">
    <location>
        <begin position="29"/>
        <end position="47"/>
    </location>
</feature>
<keyword evidence="1" id="KW-0472">Membrane</keyword>
<dbReference type="eggNOG" id="ENOG5033ZWF">
    <property type="taxonomic scope" value="Bacteria"/>
</dbReference>
<sequence>MTVNEQSEVQLVHEVRETTDPFAGVSQKALKFLPLYLLVPILYWALFKSIGYELNWKGFALGALGWTVALFLRGPLSLLVQKWPPEKAKNVIVSSSGVLEEGVRLSLLLLTSVSFTWAQSVGQGWAAIEVLFVIINVIMITVLIKRTDEKAMQAKEMLQAQGNIQASPLWGILERIWASAFHIGATLIIAHSPWSVLLLIPLHSGLNLVAVRIAKASIFGTNMLVAALGLVTLTVGILLFQ</sequence>
<evidence type="ECO:0008006" key="4">
    <source>
        <dbReference type="Google" id="ProtNLM"/>
    </source>
</evidence>
<dbReference type="OrthoDB" id="2587797at2"/>
<feature type="transmembrane region" description="Helical" evidence="1">
    <location>
        <begin position="124"/>
        <end position="144"/>
    </location>
</feature>
<reference evidence="2 3" key="1">
    <citation type="submission" date="2014-08" db="EMBL/GenBank/DDBJ databases">
        <authorList>
            <person name="den Bakker H.C."/>
        </authorList>
    </citation>
    <scope>NUCLEOTIDE SEQUENCE [LARGE SCALE GENOMIC DNA]</scope>
    <source>
        <strain evidence="2 3">DSM 18334</strain>
    </source>
</reference>